<accession>A0ABT8RFH8</accession>
<dbReference type="InterPro" id="IPR003719">
    <property type="entry name" value="Phenazine_PhzF-like"/>
</dbReference>
<dbReference type="Pfam" id="PF02567">
    <property type="entry name" value="PhzC-PhzF"/>
    <property type="match status" value="1"/>
</dbReference>
<dbReference type="EMBL" id="JAUKPO010000038">
    <property type="protein sequence ID" value="MDO1450872.1"/>
    <property type="molecule type" value="Genomic_DNA"/>
</dbReference>
<comment type="caution">
    <text evidence="3">The sequence shown here is derived from an EMBL/GenBank/DDBJ whole genome shotgun (WGS) entry which is preliminary data.</text>
</comment>
<dbReference type="RefSeq" id="WP_302041672.1">
    <property type="nucleotide sequence ID" value="NZ_JAUKPO010000038.1"/>
</dbReference>
<keyword evidence="2" id="KW-0413">Isomerase</keyword>
<keyword evidence="4" id="KW-1185">Reference proteome</keyword>
<dbReference type="PANTHER" id="PTHR13774:SF39">
    <property type="entry name" value="BIOSYNTHESIS PROTEIN, PUTATIVE-RELATED"/>
    <property type="match status" value="1"/>
</dbReference>
<name>A0ABT8RFH8_9BACT</name>
<comment type="similarity">
    <text evidence="1">Belongs to the PhzF family.</text>
</comment>
<gene>
    <name evidence="3" type="ORF">Q0590_31650</name>
</gene>
<proteinExistence type="inferred from homology"/>
<evidence type="ECO:0000256" key="1">
    <source>
        <dbReference type="ARBA" id="ARBA00008270"/>
    </source>
</evidence>
<dbReference type="PIRSF" id="PIRSF016184">
    <property type="entry name" value="PhzC_PhzF"/>
    <property type="match status" value="1"/>
</dbReference>
<dbReference type="PANTHER" id="PTHR13774">
    <property type="entry name" value="PHENAZINE BIOSYNTHESIS PROTEIN"/>
    <property type="match status" value="1"/>
</dbReference>
<evidence type="ECO:0000256" key="2">
    <source>
        <dbReference type="ARBA" id="ARBA00023235"/>
    </source>
</evidence>
<evidence type="ECO:0000313" key="4">
    <source>
        <dbReference type="Proteomes" id="UP001168528"/>
    </source>
</evidence>
<reference evidence="3" key="1">
    <citation type="submission" date="2023-07" db="EMBL/GenBank/DDBJ databases">
        <title>The genome sequence of Rhodocytophaga aerolata KACC 12507.</title>
        <authorList>
            <person name="Zhang X."/>
        </authorList>
    </citation>
    <scope>NUCLEOTIDE SEQUENCE</scope>
    <source>
        <strain evidence="3">KACC 12507</strain>
    </source>
</reference>
<dbReference type="Proteomes" id="UP001168528">
    <property type="component" value="Unassembled WGS sequence"/>
</dbReference>
<sequence length="290" mass="31861">MKVTVQLVNAFIDGNVGGNPAGVVLGADNYSTEEKQKIASMLGYSETAFVSESTVADFKLEFFTPTQQIPHCGHATIATFSYLHQLGQIPTSHTSKETIDGVRAIVMRGELAFMEQKPPVYTKVNKWEDQILESLQLTKDQLIQGAAPLVVNTGNSFLLIPIKTQEIVGDIKPHFEKIEKLSRVLGNLIGFYPFSIQTNQAQRDATARMFAPLYGIQEESATGMAAGPLACYLHDVLNIRKSTYFIEQGYLMEPPSPSLIQVDIETSKGSITKLMAGGKGMVMQQKIVAW</sequence>
<evidence type="ECO:0000313" key="3">
    <source>
        <dbReference type="EMBL" id="MDO1450872.1"/>
    </source>
</evidence>
<protein>
    <submittedName>
        <fullName evidence="3">PhzF family phenazine biosynthesis protein</fullName>
    </submittedName>
</protein>
<dbReference type="NCBIfam" id="TIGR00654">
    <property type="entry name" value="PhzF_family"/>
    <property type="match status" value="1"/>
</dbReference>
<dbReference type="SUPFAM" id="SSF54506">
    <property type="entry name" value="Diaminopimelate epimerase-like"/>
    <property type="match status" value="1"/>
</dbReference>
<organism evidence="3 4">
    <name type="scientific">Rhodocytophaga aerolata</name>
    <dbReference type="NCBI Taxonomy" id="455078"/>
    <lineage>
        <taxon>Bacteria</taxon>
        <taxon>Pseudomonadati</taxon>
        <taxon>Bacteroidota</taxon>
        <taxon>Cytophagia</taxon>
        <taxon>Cytophagales</taxon>
        <taxon>Rhodocytophagaceae</taxon>
        <taxon>Rhodocytophaga</taxon>
    </lineage>
</organism>
<dbReference type="Gene3D" id="3.10.310.10">
    <property type="entry name" value="Diaminopimelate Epimerase, Chain A, domain 1"/>
    <property type="match status" value="2"/>
</dbReference>